<dbReference type="RefSeq" id="WP_101712134.1">
    <property type="nucleotide sequence ID" value="NZ_CP026100.1"/>
</dbReference>
<proteinExistence type="predicted"/>
<dbReference type="SMART" id="SM00318">
    <property type="entry name" value="SNc"/>
    <property type="match status" value="1"/>
</dbReference>
<reference evidence="2 5" key="2">
    <citation type="submission" date="2018-01" db="EMBL/GenBank/DDBJ databases">
        <title>Complete genome sequence of Caulobacter flavus RHGG3.</title>
        <authorList>
            <person name="Yang E."/>
        </authorList>
    </citation>
    <scope>NUCLEOTIDE SEQUENCE [LARGE SCALE GENOMIC DNA]</scope>
    <source>
        <strain evidence="2 5">RHGG3</strain>
    </source>
</reference>
<dbReference type="Proteomes" id="UP000234483">
    <property type="component" value="Unassembled WGS sequence"/>
</dbReference>
<dbReference type="KEGG" id="cfh:C1707_15120"/>
<dbReference type="Pfam" id="PF00565">
    <property type="entry name" value="SNase"/>
    <property type="match status" value="1"/>
</dbReference>
<protein>
    <submittedName>
        <fullName evidence="3">Nuclease</fullName>
    </submittedName>
</protein>
<dbReference type="PANTHER" id="PTHR12302:SF26">
    <property type="entry name" value="BLR1266 PROTEIN"/>
    <property type="match status" value="1"/>
</dbReference>
<dbReference type="InterPro" id="IPR016071">
    <property type="entry name" value="Staphylococal_nuclease_OB-fold"/>
</dbReference>
<dbReference type="Proteomes" id="UP000281192">
    <property type="component" value="Chromosome"/>
</dbReference>
<dbReference type="PANTHER" id="PTHR12302">
    <property type="entry name" value="EBNA2 BINDING PROTEIN P100"/>
    <property type="match status" value="1"/>
</dbReference>
<feature type="domain" description="TNase-like" evidence="1">
    <location>
        <begin position="18"/>
        <end position="131"/>
    </location>
</feature>
<dbReference type="InterPro" id="IPR035437">
    <property type="entry name" value="SNase_OB-fold_sf"/>
</dbReference>
<name>A0A2N5CX00_9CAUL</name>
<dbReference type="EMBL" id="CP026100">
    <property type="protein sequence ID" value="AYV47484.1"/>
    <property type="molecule type" value="Genomic_DNA"/>
</dbReference>
<dbReference type="EMBL" id="PJRQ01000011">
    <property type="protein sequence ID" value="PLR18325.1"/>
    <property type="molecule type" value="Genomic_DNA"/>
</dbReference>
<evidence type="ECO:0000313" key="5">
    <source>
        <dbReference type="Proteomes" id="UP000281192"/>
    </source>
</evidence>
<dbReference type="OrthoDB" id="9805504at2"/>
<dbReference type="AlphaFoldDB" id="A0A2N5CX00"/>
<evidence type="ECO:0000313" key="2">
    <source>
        <dbReference type="EMBL" id="AYV47484.1"/>
    </source>
</evidence>
<gene>
    <name evidence="2" type="ORF">C1707_15120</name>
    <name evidence="3" type="ORF">CFHF_06115</name>
</gene>
<dbReference type="SUPFAM" id="SSF50199">
    <property type="entry name" value="Staphylococcal nuclease"/>
    <property type="match status" value="1"/>
</dbReference>
<dbReference type="PROSITE" id="PS50830">
    <property type="entry name" value="TNASE_3"/>
    <property type="match status" value="1"/>
</dbReference>
<evidence type="ECO:0000313" key="4">
    <source>
        <dbReference type="Proteomes" id="UP000234483"/>
    </source>
</evidence>
<organism evidence="3 4">
    <name type="scientific">Caulobacter flavus</name>
    <dbReference type="NCBI Taxonomy" id="1679497"/>
    <lineage>
        <taxon>Bacteria</taxon>
        <taxon>Pseudomonadati</taxon>
        <taxon>Pseudomonadota</taxon>
        <taxon>Alphaproteobacteria</taxon>
        <taxon>Caulobacterales</taxon>
        <taxon>Caulobacteraceae</taxon>
        <taxon>Caulobacter</taxon>
    </lineage>
</organism>
<evidence type="ECO:0000259" key="1">
    <source>
        <dbReference type="PROSITE" id="PS50830"/>
    </source>
</evidence>
<evidence type="ECO:0000313" key="3">
    <source>
        <dbReference type="EMBL" id="PLR18325.1"/>
    </source>
</evidence>
<keyword evidence="5" id="KW-1185">Reference proteome</keyword>
<accession>A0A2N5CX00</accession>
<reference evidence="3 4" key="1">
    <citation type="submission" date="2017-12" db="EMBL/GenBank/DDBJ databases">
        <title>The genome sequence of Caulobacter flavus CGMCC1 15093.</title>
        <authorList>
            <person name="Gao J."/>
            <person name="Mao X."/>
            <person name="Sun J."/>
        </authorList>
    </citation>
    <scope>NUCLEOTIDE SEQUENCE [LARGE SCALE GENOMIC DNA]</scope>
    <source>
        <strain evidence="3 4">CGMCC1 15093</strain>
    </source>
</reference>
<sequence>MPALPLLAAAVIACTAPKVHDGDTLRCGADRVRLFGVDAPEVRRGKTPAEPLAYEARDLLASLTRGRVGCRVVDQDRYGRHVARCWSDASPDINAALIRSGLTSEYRRYSKGAYAAEEAKAKAARRGLWASGAPARPSR</sequence>
<dbReference type="Gene3D" id="2.40.50.90">
    <property type="match status" value="1"/>
</dbReference>